<protein>
    <submittedName>
        <fullName evidence="2">Uncharacterized protein</fullName>
    </submittedName>
</protein>
<evidence type="ECO:0000313" key="3">
    <source>
        <dbReference type="Proteomes" id="UP000077202"/>
    </source>
</evidence>
<feature type="region of interest" description="Disordered" evidence="1">
    <location>
        <begin position="1"/>
        <end position="27"/>
    </location>
</feature>
<organism evidence="2 3">
    <name type="scientific">Marchantia polymorpha subsp. ruderalis</name>
    <dbReference type="NCBI Taxonomy" id="1480154"/>
    <lineage>
        <taxon>Eukaryota</taxon>
        <taxon>Viridiplantae</taxon>
        <taxon>Streptophyta</taxon>
        <taxon>Embryophyta</taxon>
        <taxon>Marchantiophyta</taxon>
        <taxon>Marchantiopsida</taxon>
        <taxon>Marchantiidae</taxon>
        <taxon>Marchantiales</taxon>
        <taxon>Marchantiaceae</taxon>
        <taxon>Marchantia</taxon>
    </lineage>
</organism>
<feature type="region of interest" description="Disordered" evidence="1">
    <location>
        <begin position="47"/>
        <end position="73"/>
    </location>
</feature>
<dbReference type="AlphaFoldDB" id="A0A176VU18"/>
<accession>A0A176VU18</accession>
<proteinExistence type="predicted"/>
<keyword evidence="3" id="KW-1185">Reference proteome</keyword>
<feature type="compositionally biased region" description="Basic and acidic residues" evidence="1">
    <location>
        <begin position="13"/>
        <end position="27"/>
    </location>
</feature>
<comment type="caution">
    <text evidence="2">The sequence shown here is derived from an EMBL/GenBank/DDBJ whole genome shotgun (WGS) entry which is preliminary data.</text>
</comment>
<evidence type="ECO:0000256" key="1">
    <source>
        <dbReference type="SAM" id="MobiDB-lite"/>
    </source>
</evidence>
<dbReference type="Proteomes" id="UP000077202">
    <property type="component" value="Unassembled WGS sequence"/>
</dbReference>
<name>A0A176VU18_MARPO</name>
<evidence type="ECO:0000313" key="2">
    <source>
        <dbReference type="EMBL" id="OAE24288.1"/>
    </source>
</evidence>
<dbReference type="EMBL" id="LVLJ01002657">
    <property type="protein sequence ID" value="OAE24288.1"/>
    <property type="molecule type" value="Genomic_DNA"/>
</dbReference>
<gene>
    <name evidence="2" type="ORF">AXG93_1052s1110</name>
</gene>
<reference evidence="2" key="1">
    <citation type="submission" date="2016-03" db="EMBL/GenBank/DDBJ databases">
        <title>Mechanisms controlling the formation of the plant cell surface in tip-growing cells are functionally conserved among land plants.</title>
        <authorList>
            <person name="Honkanen S."/>
            <person name="Jones V.A."/>
            <person name="Morieri G."/>
            <person name="Champion C."/>
            <person name="Hetherington A.J."/>
            <person name="Kelly S."/>
            <person name="Saint-Marcoux D."/>
            <person name="Proust H."/>
            <person name="Prescott H."/>
            <person name="Dolan L."/>
        </authorList>
    </citation>
    <scope>NUCLEOTIDE SEQUENCE [LARGE SCALE GENOMIC DNA]</scope>
    <source>
        <tissue evidence="2">Whole gametophyte</tissue>
    </source>
</reference>
<sequence>MAPDAEEAITGARTEKNDRDSGDEVRERKKRVLVSAMKLNRTESSPFDESYTALLPNPSLPTERQRKSATGSAGYHSLAWTREKGDGVVLLFTGCAVLLTRWSSPSGNGGKFIALHGGWGEFSGDCGEFVCQIHRAETYGDLFPAMSRVRDHMQRNALISIRIAGSSRPSVQYPYLSGWDAWQ</sequence>